<sequence>MDQNNVIFAPCTGKQCERVEELFDTDISKNIWILGDSATRIKHEGKYIYESLLRNKLGLQIIEKLENIASDHIIIACTPTAAYIKSKVSEEDAQKIRKSYAVVKKQEDLQNIEEDFVKITVFDQKIEII</sequence>
<gene>
    <name evidence="1" type="ORF">LMG8520_2045</name>
</gene>
<comment type="caution">
    <text evidence="1">The sequence shown here is derived from an EMBL/GenBank/DDBJ whole genome shotgun (WGS) entry which is preliminary data.</text>
</comment>
<dbReference type="PATRIC" id="fig|1360.106.peg.1954"/>
<dbReference type="SUPFAM" id="SSF56784">
    <property type="entry name" value="HAD-like"/>
    <property type="match status" value="1"/>
</dbReference>
<name>A0A0V8D112_LACLL</name>
<reference evidence="2" key="1">
    <citation type="submission" date="2015-10" db="EMBL/GenBank/DDBJ databases">
        <title>Draft Genome Sequences of 11 Lactococcus lactis subspecies cremoris strains.</title>
        <authorList>
            <person name="Wels M."/>
            <person name="Backus L."/>
            <person name="Boekhorst J."/>
            <person name="Dijkstra A."/>
            <person name="Beerthuizen M."/>
            <person name="Kelly W."/>
            <person name="Siezen R."/>
            <person name="Bachmann H."/>
            <person name="Van Hijum S."/>
        </authorList>
    </citation>
    <scope>NUCLEOTIDE SEQUENCE [LARGE SCALE GENOMIC DNA]</scope>
    <source>
        <strain evidence="2">LMG8520</strain>
    </source>
</reference>
<organism evidence="1 2">
    <name type="scientific">Lactococcus lactis subsp. lactis</name>
    <name type="common">Streptococcus lactis</name>
    <dbReference type="NCBI Taxonomy" id="1360"/>
    <lineage>
        <taxon>Bacteria</taxon>
        <taxon>Bacillati</taxon>
        <taxon>Bacillota</taxon>
        <taxon>Bacilli</taxon>
        <taxon>Lactobacillales</taxon>
        <taxon>Streptococcaceae</taxon>
        <taxon>Lactococcus</taxon>
    </lineage>
</organism>
<dbReference type="Gene3D" id="3.40.50.1000">
    <property type="entry name" value="HAD superfamily/HAD-like"/>
    <property type="match status" value="1"/>
</dbReference>
<evidence type="ECO:0000313" key="2">
    <source>
        <dbReference type="Proteomes" id="UP000054230"/>
    </source>
</evidence>
<accession>A0A0V8D112</accession>
<dbReference type="Gene3D" id="3.30.1240.10">
    <property type="match status" value="1"/>
</dbReference>
<proteinExistence type="predicted"/>
<dbReference type="InterPro" id="IPR036412">
    <property type="entry name" value="HAD-like_sf"/>
</dbReference>
<dbReference type="InterPro" id="IPR023214">
    <property type="entry name" value="HAD_sf"/>
</dbReference>
<protein>
    <submittedName>
        <fullName evidence="1">Uncharacterized protein</fullName>
    </submittedName>
</protein>
<dbReference type="Proteomes" id="UP000054230">
    <property type="component" value="Unassembled WGS sequence"/>
</dbReference>
<dbReference type="AlphaFoldDB" id="A0A0V8D112"/>
<dbReference type="EMBL" id="LKLP01000099">
    <property type="protein sequence ID" value="KSU06801.1"/>
    <property type="molecule type" value="Genomic_DNA"/>
</dbReference>
<evidence type="ECO:0000313" key="1">
    <source>
        <dbReference type="EMBL" id="KSU06801.1"/>
    </source>
</evidence>